<dbReference type="Proteomes" id="UP000452141">
    <property type="component" value="Unassembled WGS sequence"/>
</dbReference>
<dbReference type="EMBL" id="VUMW01000002">
    <property type="protein sequence ID" value="MST79159.1"/>
    <property type="molecule type" value="Genomic_DNA"/>
</dbReference>
<evidence type="ECO:0000256" key="1">
    <source>
        <dbReference type="SAM" id="Phobius"/>
    </source>
</evidence>
<feature type="transmembrane region" description="Helical" evidence="1">
    <location>
        <begin position="118"/>
        <end position="141"/>
    </location>
</feature>
<reference evidence="2 3" key="1">
    <citation type="submission" date="2019-08" db="EMBL/GenBank/DDBJ databases">
        <title>In-depth cultivation of the pig gut microbiome towards novel bacterial diversity and tailored functional studies.</title>
        <authorList>
            <person name="Wylensek D."/>
            <person name="Hitch T.C.A."/>
            <person name="Clavel T."/>
        </authorList>
    </citation>
    <scope>NUCLEOTIDE SEQUENCE [LARGE SCALE GENOMIC DNA]</scope>
    <source>
        <strain evidence="2 3">WCA-470BD-2E</strain>
    </source>
</reference>
<protein>
    <submittedName>
        <fullName evidence="2">Uncharacterized protein</fullName>
    </submittedName>
</protein>
<gene>
    <name evidence="2" type="ORF">FYJ61_01410</name>
</gene>
<accession>A0A844FLE5</accession>
<evidence type="ECO:0000313" key="2">
    <source>
        <dbReference type="EMBL" id="MST79159.1"/>
    </source>
</evidence>
<evidence type="ECO:0000313" key="3">
    <source>
        <dbReference type="Proteomes" id="UP000452141"/>
    </source>
</evidence>
<dbReference type="RefSeq" id="WP_008462692.1">
    <property type="nucleotide sequence ID" value="NZ_JAQYAR010000118.1"/>
</dbReference>
<sequence>MKMRRIMLVFVFLLLIPYICSLAIIGIGYNALVLHSSDPFRTLVGALTGAIIMLAIKATVQRPLNLLAGDIYDSFLQQLLRFFSIRRRPVLEIANFFLDLVLCTLATIFIRWLLPLDWIVGTSTGFVLLIMFISTCLGAYIEYDNLSIDAELKKEQQ</sequence>
<keyword evidence="1" id="KW-0472">Membrane</keyword>
<feature type="transmembrane region" description="Helical" evidence="1">
    <location>
        <begin position="39"/>
        <end position="56"/>
    </location>
</feature>
<dbReference type="AlphaFoldDB" id="A0A844FLE5"/>
<proteinExistence type="predicted"/>
<name>A0A844FLE5_9LACO</name>
<keyword evidence="1" id="KW-0812">Transmembrane</keyword>
<comment type="caution">
    <text evidence="2">The sequence shown here is derived from an EMBL/GenBank/DDBJ whole genome shotgun (WGS) entry which is preliminary data.</text>
</comment>
<keyword evidence="1" id="KW-1133">Transmembrane helix</keyword>
<feature type="transmembrane region" description="Helical" evidence="1">
    <location>
        <begin position="90"/>
        <end position="112"/>
    </location>
</feature>
<organism evidence="2 3">
    <name type="scientific">Lactobacillus equicursoris</name>
    <dbReference type="NCBI Taxonomy" id="420645"/>
    <lineage>
        <taxon>Bacteria</taxon>
        <taxon>Bacillati</taxon>
        <taxon>Bacillota</taxon>
        <taxon>Bacilli</taxon>
        <taxon>Lactobacillales</taxon>
        <taxon>Lactobacillaceae</taxon>
        <taxon>Lactobacillus</taxon>
    </lineage>
</organism>